<protein>
    <submittedName>
        <fullName evidence="1">Uncharacterized protein</fullName>
    </submittedName>
</protein>
<evidence type="ECO:0000313" key="2">
    <source>
        <dbReference type="Proteomes" id="UP000298663"/>
    </source>
</evidence>
<organism evidence="1 2">
    <name type="scientific">Steinernema carpocapsae</name>
    <name type="common">Entomopathogenic nematode</name>
    <dbReference type="NCBI Taxonomy" id="34508"/>
    <lineage>
        <taxon>Eukaryota</taxon>
        <taxon>Metazoa</taxon>
        <taxon>Ecdysozoa</taxon>
        <taxon>Nematoda</taxon>
        <taxon>Chromadorea</taxon>
        <taxon>Rhabditida</taxon>
        <taxon>Tylenchina</taxon>
        <taxon>Panagrolaimomorpha</taxon>
        <taxon>Strongyloidoidea</taxon>
        <taxon>Steinernematidae</taxon>
        <taxon>Steinernema</taxon>
    </lineage>
</organism>
<accession>A0A4U5NUC6</accession>
<sequence length="173" mass="20471">MTPAGLDLNTRYGIQKKMLRCSWFPMWRSPEISKAAYLKLRDRELHYWTNWVESKNEVILLKIQEALKRTNEAKNIYLCLHVYFLDDFKENSGTDSNSVMPRFKHLLEDLLCHLKFPVLETKPYPRSTTNFAPALYDLSRTSEKWPVKKFVLETDGEVILSKLVRASWKEELQ</sequence>
<name>A0A4U5NUC6_STECR</name>
<reference evidence="1 2" key="2">
    <citation type="journal article" date="2019" name="G3 (Bethesda)">
        <title>Hybrid Assembly of the Genome of the Entomopathogenic Nematode Steinernema carpocapsae Identifies the X-Chromosome.</title>
        <authorList>
            <person name="Serra L."/>
            <person name="Macchietto M."/>
            <person name="Macias-Munoz A."/>
            <person name="McGill C.J."/>
            <person name="Rodriguez I.M."/>
            <person name="Rodriguez B."/>
            <person name="Murad R."/>
            <person name="Mortazavi A."/>
        </authorList>
    </citation>
    <scope>NUCLEOTIDE SEQUENCE [LARGE SCALE GENOMIC DNA]</scope>
    <source>
        <strain evidence="1 2">ALL</strain>
    </source>
</reference>
<comment type="caution">
    <text evidence="1">The sequence shown here is derived from an EMBL/GenBank/DDBJ whole genome shotgun (WGS) entry which is preliminary data.</text>
</comment>
<dbReference type="Proteomes" id="UP000298663">
    <property type="component" value="Unassembled WGS sequence"/>
</dbReference>
<dbReference type="EMBL" id="AZBU02000003">
    <property type="protein sequence ID" value="TKR87117.1"/>
    <property type="molecule type" value="Genomic_DNA"/>
</dbReference>
<gene>
    <name evidence="1" type="ORF">L596_011574</name>
</gene>
<dbReference type="AlphaFoldDB" id="A0A4U5NUC6"/>
<evidence type="ECO:0000313" key="1">
    <source>
        <dbReference type="EMBL" id="TKR87117.1"/>
    </source>
</evidence>
<reference evidence="1 2" key="1">
    <citation type="journal article" date="2015" name="Genome Biol.">
        <title>Comparative genomics of Steinernema reveals deeply conserved gene regulatory networks.</title>
        <authorList>
            <person name="Dillman A.R."/>
            <person name="Macchietto M."/>
            <person name="Porter C.F."/>
            <person name="Rogers A."/>
            <person name="Williams B."/>
            <person name="Antoshechkin I."/>
            <person name="Lee M.M."/>
            <person name="Goodwin Z."/>
            <person name="Lu X."/>
            <person name="Lewis E.E."/>
            <person name="Goodrich-Blair H."/>
            <person name="Stock S.P."/>
            <person name="Adams B.J."/>
            <person name="Sternberg P.W."/>
            <person name="Mortazavi A."/>
        </authorList>
    </citation>
    <scope>NUCLEOTIDE SEQUENCE [LARGE SCALE GENOMIC DNA]</scope>
    <source>
        <strain evidence="1 2">ALL</strain>
    </source>
</reference>
<proteinExistence type="predicted"/>
<keyword evidence="2" id="KW-1185">Reference proteome</keyword>